<dbReference type="OrthoDB" id="1109206at2759"/>
<comment type="caution">
    <text evidence="2">The sequence shown here is derived from an EMBL/GenBank/DDBJ whole genome shotgun (WGS) entry which is preliminary data.</text>
</comment>
<gene>
    <name evidence="2" type="ORF">ANE_LOCUS25830</name>
</gene>
<evidence type="ECO:0000313" key="2">
    <source>
        <dbReference type="EMBL" id="VVB15386.1"/>
    </source>
</evidence>
<dbReference type="EMBL" id="CABITT030000008">
    <property type="protein sequence ID" value="VVB15386.1"/>
    <property type="molecule type" value="Genomic_DNA"/>
</dbReference>
<accession>A0A565CPJ5</accession>
<name>A0A565CPJ5_9BRAS</name>
<dbReference type="InterPro" id="IPR004252">
    <property type="entry name" value="Probable_transposase_24"/>
</dbReference>
<evidence type="ECO:0000313" key="3">
    <source>
        <dbReference type="Proteomes" id="UP000489600"/>
    </source>
</evidence>
<dbReference type="Pfam" id="PF03004">
    <property type="entry name" value="Transposase_24"/>
    <property type="match status" value="1"/>
</dbReference>
<feature type="region of interest" description="Disordered" evidence="1">
    <location>
        <begin position="21"/>
        <end position="45"/>
    </location>
</feature>
<protein>
    <submittedName>
        <fullName evidence="2">Uncharacterized protein</fullName>
    </submittedName>
</protein>
<proteinExistence type="predicted"/>
<dbReference type="Proteomes" id="UP000489600">
    <property type="component" value="Unassembled WGS sequence"/>
</dbReference>
<reference evidence="2" key="1">
    <citation type="submission" date="2019-07" db="EMBL/GenBank/DDBJ databases">
        <authorList>
            <person name="Dittberner H."/>
        </authorList>
    </citation>
    <scope>NUCLEOTIDE SEQUENCE [LARGE SCALE GENOMIC DNA]</scope>
</reference>
<feature type="compositionally biased region" description="Polar residues" evidence="1">
    <location>
        <begin position="21"/>
        <end position="30"/>
    </location>
</feature>
<keyword evidence="3" id="KW-1185">Reference proteome</keyword>
<sequence length="118" mass="13163">MKARRSGDLLWKLKAKTKSLSETNTKNRLSQGDGKGYATQNDGPKTIEARERAMTIANNSVPPHYEVVLRDTHTNKKTKLVQDKVVDEILAVIEEARQIQLTHLSQAGSNAENLPRAK</sequence>
<evidence type="ECO:0000256" key="1">
    <source>
        <dbReference type="SAM" id="MobiDB-lite"/>
    </source>
</evidence>
<organism evidence="2 3">
    <name type="scientific">Arabis nemorensis</name>
    <dbReference type="NCBI Taxonomy" id="586526"/>
    <lineage>
        <taxon>Eukaryota</taxon>
        <taxon>Viridiplantae</taxon>
        <taxon>Streptophyta</taxon>
        <taxon>Embryophyta</taxon>
        <taxon>Tracheophyta</taxon>
        <taxon>Spermatophyta</taxon>
        <taxon>Magnoliopsida</taxon>
        <taxon>eudicotyledons</taxon>
        <taxon>Gunneridae</taxon>
        <taxon>Pentapetalae</taxon>
        <taxon>rosids</taxon>
        <taxon>malvids</taxon>
        <taxon>Brassicales</taxon>
        <taxon>Brassicaceae</taxon>
        <taxon>Arabideae</taxon>
        <taxon>Arabis</taxon>
    </lineage>
</organism>
<dbReference type="AlphaFoldDB" id="A0A565CPJ5"/>